<dbReference type="AlphaFoldDB" id="A0A1Z3N656"/>
<reference evidence="1 2" key="1">
    <citation type="submission" date="2017-04" db="EMBL/GenBank/DDBJ databases">
        <title>Whole genome sequence of Bdellovibrio bacteriovorus strain SSB218315.</title>
        <authorList>
            <person name="Oyedara O."/>
            <person name="Rodriguez-Perez M.A."/>
        </authorList>
    </citation>
    <scope>NUCLEOTIDE SEQUENCE [LARGE SCALE GENOMIC DNA]</scope>
    <source>
        <strain evidence="1 2">SSB218315</strain>
    </source>
</reference>
<evidence type="ECO:0000313" key="1">
    <source>
        <dbReference type="EMBL" id="ASD62945.1"/>
    </source>
</evidence>
<sequence length="223" mass="25857">MPKLSHMQSSSGLSRHARFKILSENISVLIEEEGLLVRPYGHTTLPYFNLLTAEEQEQVLKDILVYFQVCTDVKSQNGSLKDTRLFTEKAIHRLGVSVDPFILEQIHPHHLIEIYTQAHTQIFRSLRFFEVCSYSLEDLYCRKWYHLYQRTTQDQENLEADIGKYYSQNPLKTLQATAPEHTIRALGALERDEIITQIFWLSPLQSLTKGDSYILTVATSRLP</sequence>
<dbReference type="Proteomes" id="UP000197003">
    <property type="component" value="Chromosome"/>
</dbReference>
<gene>
    <name evidence="1" type="ORF">B9G79_04855</name>
</gene>
<proteinExistence type="predicted"/>
<evidence type="ECO:0000313" key="2">
    <source>
        <dbReference type="Proteomes" id="UP000197003"/>
    </source>
</evidence>
<dbReference type="EMBL" id="CP020946">
    <property type="protein sequence ID" value="ASD62945.1"/>
    <property type="molecule type" value="Genomic_DNA"/>
</dbReference>
<organism evidence="1 2">
    <name type="scientific">Bdellovibrio bacteriovorus</name>
    <dbReference type="NCBI Taxonomy" id="959"/>
    <lineage>
        <taxon>Bacteria</taxon>
        <taxon>Pseudomonadati</taxon>
        <taxon>Bdellovibrionota</taxon>
        <taxon>Bdellovibrionia</taxon>
        <taxon>Bdellovibrionales</taxon>
        <taxon>Pseudobdellovibrionaceae</taxon>
        <taxon>Bdellovibrio</taxon>
    </lineage>
</organism>
<dbReference type="OrthoDB" id="5291610at2"/>
<name>A0A1Z3N656_BDEBC</name>
<protein>
    <submittedName>
        <fullName evidence="1">Uncharacterized protein</fullName>
    </submittedName>
</protein>
<dbReference type="RefSeq" id="WP_088564532.1">
    <property type="nucleotide sequence ID" value="NZ_CP020946.1"/>
</dbReference>
<accession>A0A1Z3N656</accession>